<keyword evidence="1" id="KW-0596">Phosphopantetheine</keyword>
<feature type="compositionally biased region" description="Basic and acidic residues" evidence="5">
    <location>
        <begin position="8"/>
        <end position="23"/>
    </location>
</feature>
<evidence type="ECO:0000313" key="9">
    <source>
        <dbReference type="Proteomes" id="UP000572680"/>
    </source>
</evidence>
<evidence type="ECO:0000259" key="7">
    <source>
        <dbReference type="PROSITE" id="PS52004"/>
    </source>
</evidence>
<proteinExistence type="predicted"/>
<dbReference type="GO" id="GO:0004315">
    <property type="term" value="F:3-oxoacyl-[acyl-carrier-protein] synthase activity"/>
    <property type="evidence" value="ECO:0007669"/>
    <property type="project" value="InterPro"/>
</dbReference>
<evidence type="ECO:0000256" key="2">
    <source>
        <dbReference type="ARBA" id="ARBA00022553"/>
    </source>
</evidence>
<keyword evidence="9" id="KW-1185">Reference proteome</keyword>
<dbReference type="Gene3D" id="3.40.50.1820">
    <property type="entry name" value="alpha/beta hydrolase"/>
    <property type="match status" value="1"/>
</dbReference>
<evidence type="ECO:0000256" key="4">
    <source>
        <dbReference type="ARBA" id="ARBA00023315"/>
    </source>
</evidence>
<evidence type="ECO:0000256" key="1">
    <source>
        <dbReference type="ARBA" id="ARBA00022450"/>
    </source>
</evidence>
<dbReference type="InterPro" id="IPR036736">
    <property type="entry name" value="ACP-like_sf"/>
</dbReference>
<evidence type="ECO:0000256" key="5">
    <source>
        <dbReference type="SAM" id="MobiDB-lite"/>
    </source>
</evidence>
<dbReference type="SUPFAM" id="SSF52151">
    <property type="entry name" value="FabD/lysophospholipase-like"/>
    <property type="match status" value="1"/>
</dbReference>
<dbReference type="PROSITE" id="PS50075">
    <property type="entry name" value="CARRIER"/>
    <property type="match status" value="1"/>
</dbReference>
<organism evidence="8 9">
    <name type="scientific">Actinomadura namibiensis</name>
    <dbReference type="NCBI Taxonomy" id="182080"/>
    <lineage>
        <taxon>Bacteria</taxon>
        <taxon>Bacillati</taxon>
        <taxon>Actinomycetota</taxon>
        <taxon>Actinomycetes</taxon>
        <taxon>Streptosporangiales</taxon>
        <taxon>Thermomonosporaceae</taxon>
        <taxon>Actinomadura</taxon>
    </lineage>
</organism>
<dbReference type="PANTHER" id="PTHR43775:SF51">
    <property type="entry name" value="INACTIVE PHENOLPHTHIOCEROL SYNTHESIS POLYKETIDE SYNTHASE TYPE I PKS1-RELATED"/>
    <property type="match status" value="1"/>
</dbReference>
<dbReference type="InterPro" id="IPR020841">
    <property type="entry name" value="PKS_Beta-ketoAc_synthase_dom"/>
</dbReference>
<evidence type="ECO:0000256" key="3">
    <source>
        <dbReference type="ARBA" id="ARBA00022679"/>
    </source>
</evidence>
<dbReference type="EMBL" id="JACJIA010000006">
    <property type="protein sequence ID" value="MBA8953411.1"/>
    <property type="molecule type" value="Genomic_DNA"/>
</dbReference>
<gene>
    <name evidence="8" type="ORF">HNR61_005061</name>
</gene>
<evidence type="ECO:0000259" key="6">
    <source>
        <dbReference type="PROSITE" id="PS50075"/>
    </source>
</evidence>
<sequence>MTDTNETDETREMDERSGRDEEHGTFLAVVGMAGRFPGARGLREFWKGLAEGTDSITRSHPGAYGMVADADHFDAAFFGYSPREALMLDPQHRVFLECAWEALEHSGHDPASFPGVIGVYGGSGDTGHFGTLRANRGRFPGVSDWQLRLASGADFLTSRVAYKLGLTGPAVTVQTACSTSLVAVHTAAQALLAGECDLALAGGVTIKGPAPSGEVGEVGGDDGVLSADGTVRAFDAAATGTVGADGAGIVALRRLEDALADGDHVHAVLLGTAINNDGAAKPGFTTPSVDGQAGAARTALAVAGIDPATVGFVEAHGTGTVVGDPIEVHALAKAYGPGVGTTLLGSVKPNIGHTDAAAGVIGLIKAVLALAHELVPPTPHFREPNPMIDFAASPFTVNAVARPWPRRAGRPRRAGVNSLGLGGTNAHVIVEEAPVVEPVAEPAGDRRPLHLLPLSARSPRALDAAAARLADGLRPAGAPLGDVAWTLQTGRRAFPHRAFVVAADRDQAIAALTDGPHGAATGAGTGGGAPPDPAFLFPGQGGQHVGMARDLYEHEPVFRAEIDHCAELALPALGLDLRDVLYPRGPARDRTAEQAMASMRIAQPALFAVEYALARLWRSWGVRPGVVAGHSLGAYAAATIAGVLEVADALHLVLERGRLLESLPDGAMLAVPLPERELLPRLGDRLSIAAINGPAQCVVAGHALDVAALRRRLATDGVDGRVLRISAAAHSFLVEPVVAEFERAVARVRLTPPSLPWVSDRTGALVTAEQACDPAYWGAHLRHTVRFSDALATLLGRPETGPLLEIGPGRTLGTLARRHPAADAGRLVLPSLPHPSEADGGARAMLTAAGRLWQTGVEIDWPALHDGEPRRRTPLPTYPFERRPFRLDPPAAPPPLQAVRSAPEPEPQPDPEPEPARPETEAGMDGTRRVVAHAFATVLGMDGIGPHDDFFELGGDSLVAAQALAMIREATGRALTARALFRAPTVARLARLLDTEHLDTERLDTERLDTERPAS</sequence>
<dbReference type="InterPro" id="IPR016039">
    <property type="entry name" value="Thiolase-like"/>
</dbReference>
<dbReference type="CDD" id="cd00833">
    <property type="entry name" value="PKS"/>
    <property type="match status" value="1"/>
</dbReference>
<dbReference type="Pfam" id="PF02801">
    <property type="entry name" value="Ketoacyl-synt_C"/>
    <property type="match status" value="1"/>
</dbReference>
<dbReference type="InterPro" id="IPR006162">
    <property type="entry name" value="Ppantetheine_attach_site"/>
</dbReference>
<dbReference type="SUPFAM" id="SSF53901">
    <property type="entry name" value="Thiolase-like"/>
    <property type="match status" value="1"/>
</dbReference>
<comment type="caution">
    <text evidence="8">The sequence shown here is derived from an EMBL/GenBank/DDBJ whole genome shotgun (WGS) entry which is preliminary data.</text>
</comment>
<dbReference type="InterPro" id="IPR014031">
    <property type="entry name" value="Ketoacyl_synth_C"/>
</dbReference>
<dbReference type="InterPro" id="IPR016035">
    <property type="entry name" value="Acyl_Trfase/lysoPLipase"/>
</dbReference>
<dbReference type="SMART" id="SM00825">
    <property type="entry name" value="PKS_KS"/>
    <property type="match status" value="1"/>
</dbReference>
<dbReference type="GO" id="GO:0031177">
    <property type="term" value="F:phosphopantetheine binding"/>
    <property type="evidence" value="ECO:0007669"/>
    <property type="project" value="InterPro"/>
</dbReference>
<dbReference type="InterPro" id="IPR009081">
    <property type="entry name" value="PP-bd_ACP"/>
</dbReference>
<dbReference type="SMART" id="SM00823">
    <property type="entry name" value="PKS_PP"/>
    <property type="match status" value="1"/>
</dbReference>
<dbReference type="PANTHER" id="PTHR43775">
    <property type="entry name" value="FATTY ACID SYNTHASE"/>
    <property type="match status" value="1"/>
</dbReference>
<dbReference type="Gene3D" id="3.30.70.3290">
    <property type="match status" value="1"/>
</dbReference>
<keyword evidence="4" id="KW-0012">Acyltransferase</keyword>
<keyword evidence="3 8" id="KW-0808">Transferase</keyword>
<reference evidence="8 9" key="1">
    <citation type="submission" date="2020-08" db="EMBL/GenBank/DDBJ databases">
        <title>Genomic Encyclopedia of Type Strains, Phase IV (KMG-IV): sequencing the most valuable type-strain genomes for metagenomic binning, comparative biology and taxonomic classification.</title>
        <authorList>
            <person name="Goeker M."/>
        </authorList>
    </citation>
    <scope>NUCLEOTIDE SEQUENCE [LARGE SCALE GENOMIC DNA]</scope>
    <source>
        <strain evidence="8 9">DSM 44197</strain>
    </source>
</reference>
<dbReference type="InterPro" id="IPR014030">
    <property type="entry name" value="Ketoacyl_synth_N"/>
</dbReference>
<dbReference type="InterPro" id="IPR029058">
    <property type="entry name" value="AB_hydrolase_fold"/>
</dbReference>
<dbReference type="Gene3D" id="3.30.70.250">
    <property type="entry name" value="Malonyl-CoA ACP transacylase, ACP-binding"/>
    <property type="match status" value="1"/>
</dbReference>
<evidence type="ECO:0000313" key="8">
    <source>
        <dbReference type="EMBL" id="MBA8953411.1"/>
    </source>
</evidence>
<dbReference type="Pfam" id="PF00698">
    <property type="entry name" value="Acyl_transf_1"/>
    <property type="match status" value="1"/>
</dbReference>
<dbReference type="PROSITE" id="PS00012">
    <property type="entry name" value="PHOSPHOPANTETHEINE"/>
    <property type="match status" value="1"/>
</dbReference>
<dbReference type="Pfam" id="PF00550">
    <property type="entry name" value="PP-binding"/>
    <property type="match status" value="1"/>
</dbReference>
<name>A0A7W3QNC9_ACTNM</name>
<keyword evidence="2" id="KW-0597">Phosphoprotein</keyword>
<dbReference type="SUPFAM" id="SSF55048">
    <property type="entry name" value="Probable ACP-binding domain of malonyl-CoA ACP transacylase"/>
    <property type="match status" value="1"/>
</dbReference>
<dbReference type="InterPro" id="IPR050091">
    <property type="entry name" value="PKS_NRPS_Biosynth_Enz"/>
</dbReference>
<dbReference type="PROSITE" id="PS52004">
    <property type="entry name" value="KS3_2"/>
    <property type="match status" value="1"/>
</dbReference>
<dbReference type="Pfam" id="PF00109">
    <property type="entry name" value="ketoacyl-synt"/>
    <property type="match status" value="1"/>
</dbReference>
<dbReference type="RefSeq" id="WP_220509735.1">
    <property type="nucleotide sequence ID" value="NZ_BAAALP010000001.1"/>
</dbReference>
<dbReference type="InterPro" id="IPR014043">
    <property type="entry name" value="Acyl_transferase_dom"/>
</dbReference>
<feature type="region of interest" description="Disordered" evidence="5">
    <location>
        <begin position="864"/>
        <end position="924"/>
    </location>
</feature>
<dbReference type="Gene3D" id="3.40.47.10">
    <property type="match status" value="1"/>
</dbReference>
<feature type="region of interest" description="Disordered" evidence="5">
    <location>
        <begin position="1"/>
        <end position="23"/>
    </location>
</feature>
<protein>
    <submittedName>
        <fullName evidence="8">Acyl transferase domain-containing protein</fullName>
    </submittedName>
</protein>
<dbReference type="Gene3D" id="3.40.366.10">
    <property type="entry name" value="Malonyl-Coenzyme A Acyl Carrier Protein, domain 2"/>
    <property type="match status" value="1"/>
</dbReference>
<dbReference type="InterPro" id="IPR001227">
    <property type="entry name" value="Ac_transferase_dom_sf"/>
</dbReference>
<dbReference type="Pfam" id="PF22621">
    <property type="entry name" value="CurL-like_PKS_C"/>
    <property type="match status" value="1"/>
</dbReference>
<feature type="domain" description="Carrier" evidence="6">
    <location>
        <begin position="922"/>
        <end position="997"/>
    </location>
</feature>
<dbReference type="GO" id="GO:0006633">
    <property type="term" value="P:fatty acid biosynthetic process"/>
    <property type="evidence" value="ECO:0007669"/>
    <property type="project" value="InterPro"/>
</dbReference>
<dbReference type="Proteomes" id="UP000572680">
    <property type="component" value="Unassembled WGS sequence"/>
</dbReference>
<dbReference type="InterPro" id="IPR018201">
    <property type="entry name" value="Ketoacyl_synth_AS"/>
</dbReference>
<dbReference type="SMART" id="SM00827">
    <property type="entry name" value="PKS_AT"/>
    <property type="match status" value="1"/>
</dbReference>
<dbReference type="InterPro" id="IPR016036">
    <property type="entry name" value="Malonyl_transacylase_ACP-bd"/>
</dbReference>
<dbReference type="AlphaFoldDB" id="A0A7W3QNC9"/>
<feature type="domain" description="Ketosynthase family 3 (KS3)" evidence="7">
    <location>
        <begin position="24"/>
        <end position="432"/>
    </location>
</feature>
<accession>A0A7W3QNC9</accession>
<dbReference type="SUPFAM" id="SSF47336">
    <property type="entry name" value="ACP-like"/>
    <property type="match status" value="1"/>
</dbReference>
<dbReference type="PROSITE" id="PS00606">
    <property type="entry name" value="KS3_1"/>
    <property type="match status" value="1"/>
</dbReference>
<dbReference type="GO" id="GO:0004312">
    <property type="term" value="F:fatty acid synthase activity"/>
    <property type="evidence" value="ECO:0007669"/>
    <property type="project" value="TreeGrafter"/>
</dbReference>
<dbReference type="InterPro" id="IPR020806">
    <property type="entry name" value="PKS_PP-bd"/>
</dbReference>